<feature type="region of interest" description="Disordered" evidence="1">
    <location>
        <begin position="448"/>
        <end position="479"/>
    </location>
</feature>
<keyword evidence="2" id="KW-0812">Transmembrane</keyword>
<accession>A0A642UEV2</accession>
<keyword evidence="4" id="KW-1185">Reference proteome</keyword>
<reference evidence="3 4" key="1">
    <citation type="submission" date="2019-07" db="EMBL/GenBank/DDBJ databases">
        <title>Genome assembly of two rare yeast pathogens: Diutina rugosa and Trichomonascus ciferrii.</title>
        <authorList>
            <person name="Mixao V."/>
            <person name="Saus E."/>
            <person name="Hansen A."/>
            <person name="Lass-Flor C."/>
            <person name="Gabaldon T."/>
        </authorList>
    </citation>
    <scope>NUCLEOTIDE SEQUENCE [LARGE SCALE GENOMIC DNA]</scope>
    <source>
        <strain evidence="3 4">CBS 613</strain>
    </source>
</reference>
<evidence type="ECO:0000256" key="2">
    <source>
        <dbReference type="SAM" id="Phobius"/>
    </source>
</evidence>
<gene>
    <name evidence="3" type="ORF">DIURU_005622</name>
</gene>
<dbReference type="EMBL" id="SWFT01000163">
    <property type="protein sequence ID" value="KAA8896610.1"/>
    <property type="molecule type" value="Genomic_DNA"/>
</dbReference>
<sequence>MLVTRVLQALVFVYGVVAVSYREFHLTPARAGACVMVESVSNATALELNLQTPYLRPLPLIIGDYRDGINVPQWPNLDEFYNDTYIKGSLNRLVDYSPATQEFTFKRRSMPDHWVTETFNQKLTTNLTAPGVFCLYVPKSPENPPYLISVKVVDEPLVIELPGHLYNHLVSMALSVVAITIFKLIGAPTPIANVVAINLIVMTMIAATEYLCLQFPLDTSGLQEMLSDFIYIVENNEGNVILASIPLALISAYSGFRWWFPATFTIYLSGWVMREVVFGMFLAIPQEFQVKKISVNGIPWDVVYQSVVTFVRYADSVKPYLHRVTDASATAAVVYFALSMSAIVNGTIALGFVCLWRLRKKTNEFHAWRKSVNGAMLVFFAYYVVGKKMLMQLPQLAGPLSFGGASDFAEVLVLTPMILAEHQVVETVLDFVGVLLVWGIWWLRSPKEEGEETDKKTIKAPTKAKKGDKKGKKDTKKTQ</sequence>
<organism evidence="3 4">
    <name type="scientific">Diutina rugosa</name>
    <name type="common">Yeast</name>
    <name type="synonym">Candida rugosa</name>
    <dbReference type="NCBI Taxonomy" id="5481"/>
    <lineage>
        <taxon>Eukaryota</taxon>
        <taxon>Fungi</taxon>
        <taxon>Dikarya</taxon>
        <taxon>Ascomycota</taxon>
        <taxon>Saccharomycotina</taxon>
        <taxon>Pichiomycetes</taxon>
        <taxon>Debaryomycetaceae</taxon>
        <taxon>Diutina</taxon>
    </lineage>
</organism>
<feature type="transmembrane region" description="Helical" evidence="2">
    <location>
        <begin position="238"/>
        <end position="260"/>
    </location>
</feature>
<feature type="compositionally biased region" description="Basic residues" evidence="1">
    <location>
        <begin position="462"/>
        <end position="479"/>
    </location>
</feature>
<feature type="compositionally biased region" description="Basic and acidic residues" evidence="1">
    <location>
        <begin position="448"/>
        <end position="457"/>
    </location>
</feature>
<feature type="transmembrane region" description="Helical" evidence="2">
    <location>
        <begin position="367"/>
        <end position="385"/>
    </location>
</feature>
<protein>
    <submittedName>
        <fullName evidence="3">Uncharacterized protein</fullName>
    </submittedName>
</protein>
<feature type="transmembrane region" description="Helical" evidence="2">
    <location>
        <begin position="334"/>
        <end position="355"/>
    </location>
</feature>
<evidence type="ECO:0000256" key="1">
    <source>
        <dbReference type="SAM" id="MobiDB-lite"/>
    </source>
</evidence>
<keyword evidence="2" id="KW-0472">Membrane</keyword>
<evidence type="ECO:0000313" key="3">
    <source>
        <dbReference type="EMBL" id="KAA8896610.1"/>
    </source>
</evidence>
<proteinExistence type="predicted"/>
<dbReference type="GeneID" id="54784273"/>
<dbReference type="AlphaFoldDB" id="A0A642UEV2"/>
<dbReference type="VEuPathDB" id="FungiDB:DIURU_005622"/>
<comment type="caution">
    <text evidence="3">The sequence shown here is derived from an EMBL/GenBank/DDBJ whole genome shotgun (WGS) entry which is preliminary data.</text>
</comment>
<name>A0A642UEV2_DIURU</name>
<keyword evidence="2" id="KW-1133">Transmembrane helix</keyword>
<dbReference type="Proteomes" id="UP000449547">
    <property type="component" value="Unassembled WGS sequence"/>
</dbReference>
<dbReference type="RefSeq" id="XP_034009470.1">
    <property type="nucleotide sequence ID" value="XM_034158625.1"/>
</dbReference>
<evidence type="ECO:0000313" key="4">
    <source>
        <dbReference type="Proteomes" id="UP000449547"/>
    </source>
</evidence>